<accession>A0AAV8X337</accession>
<dbReference type="Gene3D" id="2.60.40.10">
    <property type="entry name" value="Immunoglobulins"/>
    <property type="match status" value="2"/>
</dbReference>
<dbReference type="SUPFAM" id="SSF48726">
    <property type="entry name" value="Immunoglobulin"/>
    <property type="match status" value="1"/>
</dbReference>
<dbReference type="Proteomes" id="UP001162156">
    <property type="component" value="Unassembled WGS sequence"/>
</dbReference>
<feature type="non-terminal residue" evidence="2">
    <location>
        <position position="1"/>
    </location>
</feature>
<name>A0AAV8X337_9CUCU</name>
<keyword evidence="3" id="KW-1185">Reference proteome</keyword>
<evidence type="ECO:0000313" key="2">
    <source>
        <dbReference type="EMBL" id="KAJ8933444.1"/>
    </source>
</evidence>
<feature type="transmembrane region" description="Helical" evidence="1">
    <location>
        <begin position="167"/>
        <end position="188"/>
    </location>
</feature>
<protein>
    <recommendedName>
        <fullName evidence="4">Basigin</fullName>
    </recommendedName>
</protein>
<dbReference type="AlphaFoldDB" id="A0AAV8X337"/>
<evidence type="ECO:0000256" key="1">
    <source>
        <dbReference type="SAM" id="Phobius"/>
    </source>
</evidence>
<gene>
    <name evidence="2" type="ORF">NQ314_014001</name>
</gene>
<reference evidence="2" key="1">
    <citation type="journal article" date="2023" name="Insect Mol. Biol.">
        <title>Genome sequencing provides insights into the evolution of gene families encoding plant cell wall-degrading enzymes in longhorned beetles.</title>
        <authorList>
            <person name="Shin N.R."/>
            <person name="Okamura Y."/>
            <person name="Kirsch R."/>
            <person name="Pauchet Y."/>
        </authorList>
    </citation>
    <scope>NUCLEOTIDE SEQUENCE</scope>
    <source>
        <strain evidence="2">RBIC_L_NR</strain>
    </source>
</reference>
<keyword evidence="1" id="KW-0812">Transmembrane</keyword>
<proteinExistence type="predicted"/>
<sequence>DKGDKSVASIDSLKSRAKAKWDQTKKLNELTVDKATDGDAGDYSCVILDDKAKEQARAEITAARIIAVKLPTNINVVEEEKLRVECKVVGNARLHWLFQNETYTVSRDRVRLENYTDDDRLIENGVFIIDKILKEDRGNVSCVGIDIYNNITEQDDCMIRIRDKYAALWPFLGICAEVIVLCAIIIIYEKKRNKTELEESDTDQSPDQ</sequence>
<keyword evidence="1" id="KW-1133">Transmembrane helix</keyword>
<dbReference type="InterPro" id="IPR036179">
    <property type="entry name" value="Ig-like_dom_sf"/>
</dbReference>
<organism evidence="2 3">
    <name type="scientific">Rhamnusium bicolor</name>
    <dbReference type="NCBI Taxonomy" id="1586634"/>
    <lineage>
        <taxon>Eukaryota</taxon>
        <taxon>Metazoa</taxon>
        <taxon>Ecdysozoa</taxon>
        <taxon>Arthropoda</taxon>
        <taxon>Hexapoda</taxon>
        <taxon>Insecta</taxon>
        <taxon>Pterygota</taxon>
        <taxon>Neoptera</taxon>
        <taxon>Endopterygota</taxon>
        <taxon>Coleoptera</taxon>
        <taxon>Polyphaga</taxon>
        <taxon>Cucujiformia</taxon>
        <taxon>Chrysomeloidea</taxon>
        <taxon>Cerambycidae</taxon>
        <taxon>Lepturinae</taxon>
        <taxon>Rhagiini</taxon>
        <taxon>Rhamnusium</taxon>
    </lineage>
</organism>
<dbReference type="InterPro" id="IPR013783">
    <property type="entry name" value="Ig-like_fold"/>
</dbReference>
<evidence type="ECO:0008006" key="4">
    <source>
        <dbReference type="Google" id="ProtNLM"/>
    </source>
</evidence>
<keyword evidence="1" id="KW-0472">Membrane</keyword>
<dbReference type="EMBL" id="JANEYF010003862">
    <property type="protein sequence ID" value="KAJ8933444.1"/>
    <property type="molecule type" value="Genomic_DNA"/>
</dbReference>
<evidence type="ECO:0000313" key="3">
    <source>
        <dbReference type="Proteomes" id="UP001162156"/>
    </source>
</evidence>
<comment type="caution">
    <text evidence="2">The sequence shown here is derived from an EMBL/GenBank/DDBJ whole genome shotgun (WGS) entry which is preliminary data.</text>
</comment>